<feature type="transmembrane region" description="Helical" evidence="8">
    <location>
        <begin position="262"/>
        <end position="284"/>
    </location>
</feature>
<dbReference type="PROSITE" id="PS00077">
    <property type="entry name" value="COX1_CUB"/>
    <property type="match status" value="1"/>
</dbReference>
<name>A0A2T5GFB0_HYDSH</name>
<protein>
    <submittedName>
        <fullName evidence="10">Cytochrome c oxidase (B(O/a)3-type) chain I</fullName>
    </submittedName>
</protein>
<comment type="caution">
    <text evidence="10">The sequence shown here is derived from an EMBL/GenBank/DDBJ whole genome shotgun (WGS) entry which is preliminary data.</text>
</comment>
<accession>A0A2T5GFB0</accession>
<feature type="transmembrane region" description="Helical" evidence="8">
    <location>
        <begin position="304"/>
        <end position="326"/>
    </location>
</feature>
<dbReference type="AlphaFoldDB" id="A0A2T5GFB0"/>
<feature type="transmembrane region" description="Helical" evidence="8">
    <location>
        <begin position="182"/>
        <end position="209"/>
    </location>
</feature>
<dbReference type="InterPro" id="IPR023616">
    <property type="entry name" value="Cyt_c_oxase-like_su1_dom"/>
</dbReference>
<dbReference type="RefSeq" id="WP_272999362.1">
    <property type="nucleotide sequence ID" value="NZ_PEBV01000001.1"/>
</dbReference>
<keyword evidence="7" id="KW-0349">Heme</keyword>
<keyword evidence="6 8" id="KW-0472">Membrane</keyword>
<evidence type="ECO:0000256" key="7">
    <source>
        <dbReference type="RuleBase" id="RU000370"/>
    </source>
</evidence>
<evidence type="ECO:0000256" key="4">
    <source>
        <dbReference type="ARBA" id="ARBA00022982"/>
    </source>
</evidence>
<feature type="transmembrane region" description="Helical" evidence="8">
    <location>
        <begin position="423"/>
        <end position="445"/>
    </location>
</feature>
<keyword evidence="5 8" id="KW-1133">Transmembrane helix</keyword>
<keyword evidence="3 7" id="KW-0812">Transmembrane</keyword>
<dbReference type="Proteomes" id="UP000244180">
    <property type="component" value="Unassembled WGS sequence"/>
</dbReference>
<dbReference type="EMBL" id="PEBV01000001">
    <property type="protein sequence ID" value="PTQ54874.1"/>
    <property type="molecule type" value="Genomic_DNA"/>
</dbReference>
<feature type="transmembrane region" description="Helical" evidence="8">
    <location>
        <begin position="229"/>
        <end position="250"/>
    </location>
</feature>
<feature type="transmembrane region" description="Helical" evidence="8">
    <location>
        <begin position="108"/>
        <end position="128"/>
    </location>
</feature>
<dbReference type="GO" id="GO:0020037">
    <property type="term" value="F:heme binding"/>
    <property type="evidence" value="ECO:0007669"/>
    <property type="project" value="InterPro"/>
</dbReference>
<keyword evidence="2 7" id="KW-0679">Respiratory chain</keyword>
<dbReference type="PANTHER" id="PTHR10422:SF40">
    <property type="entry name" value="CYTOCHROME C OXIDASE SUBUNIT I"/>
    <property type="match status" value="1"/>
</dbReference>
<evidence type="ECO:0000256" key="8">
    <source>
        <dbReference type="SAM" id="Phobius"/>
    </source>
</evidence>
<organism evidence="10 11">
    <name type="scientific">Hydrogenibacillus schlegelii</name>
    <name type="common">Bacillus schlegelii</name>
    <dbReference type="NCBI Taxonomy" id="1484"/>
    <lineage>
        <taxon>Bacteria</taxon>
        <taxon>Bacillati</taxon>
        <taxon>Bacillota</taxon>
        <taxon>Bacilli</taxon>
        <taxon>Bacillales</taxon>
        <taxon>Bacillales Family X. Incertae Sedis</taxon>
        <taxon>Hydrogenibacillus</taxon>
    </lineage>
</organism>
<dbReference type="PANTHER" id="PTHR10422">
    <property type="entry name" value="CYTOCHROME C OXIDASE SUBUNIT 1"/>
    <property type="match status" value="1"/>
</dbReference>
<feature type="transmembrane region" description="Helical" evidence="8">
    <location>
        <begin position="528"/>
        <end position="548"/>
    </location>
</feature>
<evidence type="ECO:0000256" key="1">
    <source>
        <dbReference type="ARBA" id="ARBA00004141"/>
    </source>
</evidence>
<feature type="transmembrane region" description="Helical" evidence="8">
    <location>
        <begin position="148"/>
        <end position="170"/>
    </location>
</feature>
<dbReference type="GO" id="GO:0009060">
    <property type="term" value="P:aerobic respiration"/>
    <property type="evidence" value="ECO:0007669"/>
    <property type="project" value="InterPro"/>
</dbReference>
<sequence>MVRVEHGPGGSVIRTAGHVFPAEERRLFLAHFIVAHLAFFLGIIAGLLQGLSRTGFLVLPSTIGYYQLLTLHGVALAYVFTTFTIAGFLLLGTAKTTGGSFTPPERRFAWAGFVLMLAGTVLGVFAILSNRATVLYTFYPPMHAHPTFYFGILFVLFGSWLPGVSLFSAYRRWKNAHPGEPSPLFAYMAVATYIMWLIATLGVLVELVVQLIPWSLGWVPRIHVGAARTFFWFFGHPVVYFWLLPAYIYWYVNLPRMIGGEIFSHLLPRLTFLLFLLYSIPVGLHHQFGDPGIAPIWKFVQTTLTFFVVIPTLLTVFTVLATFEAAGRGLGATRPFAWIRKLPWQDARFLAPVAGMLFFIPGGAGGIINASYQLNTVVHNTLWLPGHFHLTLATTVVLTYFAITFWAVPALTGRAYTSGANRAGIAAVLLWSTGMLLMSTAMHVLGVLGEPRRTAFATYAGAAIVERWAPWRALLAGGAVLLFLGALVYLAAVAYLFLFAPRAEAIVDFPIGDVRKKAPPPPPILERWGLWVALAVALILIAYTGPFIELLTQTKNGAPPLRTW</sequence>
<dbReference type="GO" id="GO:0004129">
    <property type="term" value="F:cytochrome-c oxidase activity"/>
    <property type="evidence" value="ECO:0007669"/>
    <property type="project" value="InterPro"/>
</dbReference>
<dbReference type="InterPro" id="IPR000883">
    <property type="entry name" value="Cyt_C_Oxase_1"/>
</dbReference>
<keyword evidence="7" id="KW-0408">Iron</keyword>
<evidence type="ECO:0000256" key="2">
    <source>
        <dbReference type="ARBA" id="ARBA00022660"/>
    </source>
</evidence>
<evidence type="ECO:0000256" key="6">
    <source>
        <dbReference type="ARBA" id="ARBA00023136"/>
    </source>
</evidence>
<feature type="transmembrane region" description="Helical" evidence="8">
    <location>
        <begin position="388"/>
        <end position="411"/>
    </location>
</feature>
<evidence type="ECO:0000313" key="11">
    <source>
        <dbReference type="Proteomes" id="UP000244180"/>
    </source>
</evidence>
<dbReference type="SUPFAM" id="SSF81442">
    <property type="entry name" value="Cytochrome c oxidase subunit I-like"/>
    <property type="match status" value="1"/>
</dbReference>
<dbReference type="GO" id="GO:0016020">
    <property type="term" value="C:membrane"/>
    <property type="evidence" value="ECO:0007669"/>
    <property type="project" value="UniProtKB-SubCell"/>
</dbReference>
<reference evidence="10 11" key="1">
    <citation type="submission" date="2017-08" db="EMBL/GenBank/DDBJ databases">
        <title>Burning lignite coal seam in the remote Altai Mountains harbors a hydrogen-driven thermophilic microbial community.</title>
        <authorList>
            <person name="Kadnikov V.V."/>
            <person name="Mardanov A.V."/>
            <person name="Ivasenko D."/>
            <person name="Beletsky A.V."/>
            <person name="Karnachuk O.V."/>
            <person name="Ravin N.V."/>
        </authorList>
    </citation>
    <scope>NUCLEOTIDE SEQUENCE [LARGE SCALE GENOMIC DNA]</scope>
    <source>
        <strain evidence="10">AL33</strain>
    </source>
</reference>
<feature type="transmembrane region" description="Helical" evidence="8">
    <location>
        <begin position="68"/>
        <end position="92"/>
    </location>
</feature>
<keyword evidence="4 7" id="KW-0249">Electron transport</keyword>
<feature type="transmembrane region" description="Helical" evidence="8">
    <location>
        <begin position="27"/>
        <end position="48"/>
    </location>
</feature>
<dbReference type="Gene3D" id="1.20.210.10">
    <property type="entry name" value="Cytochrome c oxidase-like, subunit I domain"/>
    <property type="match status" value="1"/>
</dbReference>
<evidence type="ECO:0000313" key="10">
    <source>
        <dbReference type="EMBL" id="PTQ54874.1"/>
    </source>
</evidence>
<comment type="subcellular location">
    <subcellularLocation>
        <location evidence="1">Membrane</location>
        <topology evidence="1">Multi-pass membrane protein</topology>
    </subcellularLocation>
</comment>
<evidence type="ECO:0000256" key="5">
    <source>
        <dbReference type="ARBA" id="ARBA00022989"/>
    </source>
</evidence>
<feature type="domain" description="Cytochrome oxidase subunit I profile" evidence="9">
    <location>
        <begin position="11"/>
        <end position="521"/>
    </location>
</feature>
<dbReference type="InterPro" id="IPR036927">
    <property type="entry name" value="Cyt_c_oxase-like_su1_sf"/>
</dbReference>
<feature type="transmembrane region" description="Helical" evidence="8">
    <location>
        <begin position="474"/>
        <end position="498"/>
    </location>
</feature>
<comment type="similarity">
    <text evidence="7">Belongs to the heme-copper respiratory oxidase family.</text>
</comment>
<evidence type="ECO:0000256" key="3">
    <source>
        <dbReference type="ARBA" id="ARBA00022692"/>
    </source>
</evidence>
<dbReference type="InterPro" id="IPR023615">
    <property type="entry name" value="Cyt_c_Oxase_su1_BS"/>
</dbReference>
<gene>
    <name evidence="10" type="ORF">HSCHL_1817</name>
</gene>
<dbReference type="Pfam" id="PF00115">
    <property type="entry name" value="COX1"/>
    <property type="match status" value="1"/>
</dbReference>
<dbReference type="PROSITE" id="PS50855">
    <property type="entry name" value="COX1"/>
    <property type="match status" value="1"/>
</dbReference>
<feature type="transmembrane region" description="Helical" evidence="8">
    <location>
        <begin position="347"/>
        <end position="368"/>
    </location>
</feature>
<keyword evidence="7" id="KW-0813">Transport</keyword>
<keyword evidence="7" id="KW-0479">Metal-binding</keyword>
<evidence type="ECO:0000259" key="9">
    <source>
        <dbReference type="PROSITE" id="PS50855"/>
    </source>
</evidence>
<dbReference type="PRINTS" id="PR01165">
    <property type="entry name" value="CYCOXIDASEI"/>
</dbReference>
<proteinExistence type="inferred from homology"/>